<dbReference type="InterPro" id="IPR051781">
    <property type="entry name" value="Metallo-dep_Hydrolase"/>
</dbReference>
<dbReference type="RefSeq" id="WP_117895615.1">
    <property type="nucleotide sequence ID" value="NZ_CABJCV010000018.1"/>
</dbReference>
<dbReference type="InterPro" id="IPR006680">
    <property type="entry name" value="Amidohydro-rel"/>
</dbReference>
<dbReference type="CDD" id="cd01299">
    <property type="entry name" value="Met_dep_hydrolase_A"/>
    <property type="match status" value="1"/>
</dbReference>
<dbReference type="SUPFAM" id="SSF51338">
    <property type="entry name" value="Composite domain of metallo-dependent hydrolases"/>
    <property type="match status" value="1"/>
</dbReference>
<comment type="caution">
    <text evidence="2">The sequence shown here is derived from an EMBL/GenBank/DDBJ whole genome shotgun (WGS) entry which is preliminary data.</text>
</comment>
<keyword evidence="2" id="KW-0378">Hydrolase</keyword>
<evidence type="ECO:0000313" key="2">
    <source>
        <dbReference type="EMBL" id="RGR71202.1"/>
    </source>
</evidence>
<dbReference type="PANTHER" id="PTHR43135">
    <property type="entry name" value="ALPHA-D-RIBOSE 1-METHYLPHOSPHONATE 5-TRIPHOSPHATE DIPHOSPHATASE"/>
    <property type="match status" value="1"/>
</dbReference>
<dbReference type="EMBL" id="QRUP01000018">
    <property type="protein sequence ID" value="RGR71202.1"/>
    <property type="molecule type" value="Genomic_DNA"/>
</dbReference>
<dbReference type="InterPro" id="IPR032466">
    <property type="entry name" value="Metal_Hydrolase"/>
</dbReference>
<dbReference type="Pfam" id="PF01979">
    <property type="entry name" value="Amidohydro_1"/>
    <property type="match status" value="1"/>
</dbReference>
<evidence type="ECO:0000313" key="3">
    <source>
        <dbReference type="Proteomes" id="UP000284178"/>
    </source>
</evidence>
<sequence>MKKFWIHAGTLIDGTGAEPKKNQAICVENGRVAAIEDFHGKNEEEWVDLSEMTVMPGMINCHVHSLSPVGISDEEENALTTMEKAWWGMKNAHDYIDSGVTFVRSLGSEKYYDLEMKKCIEEGKVVGPHMFCAGRVITMTGGHGWKSGLESDGVDECRKHARELLKHGVDLIKIMATGGVMTPGVEPGSAQLTMEEMKAAIDEAHKADRKTATHAQGTQGIKNALHAGIDSIEHGIFLDDECIDWMVEHGTYLVPTLAAPRCILDAGVEKGMKDYVLRKANLVVDAHIESFKKAYQRGVKIAMGTDAGTPYNFHNNSAFELELMVANGMKPMDAIVASTRNGADCIGVLKDYGTIEAGKVADIIAIEGDPLQDISCVRKVRTVYKAGEKLKG</sequence>
<evidence type="ECO:0000259" key="1">
    <source>
        <dbReference type="Pfam" id="PF01979"/>
    </source>
</evidence>
<proteinExistence type="predicted"/>
<dbReference type="GeneID" id="83016343"/>
<organism evidence="2 3">
    <name type="scientific">Holdemania filiformis</name>
    <dbReference type="NCBI Taxonomy" id="61171"/>
    <lineage>
        <taxon>Bacteria</taxon>
        <taxon>Bacillati</taxon>
        <taxon>Bacillota</taxon>
        <taxon>Erysipelotrichia</taxon>
        <taxon>Erysipelotrichales</taxon>
        <taxon>Erysipelotrichaceae</taxon>
        <taxon>Holdemania</taxon>
    </lineage>
</organism>
<protein>
    <submittedName>
        <fullName evidence="2">Amidohydrolase family protein</fullName>
    </submittedName>
</protein>
<dbReference type="PANTHER" id="PTHR43135:SF3">
    <property type="entry name" value="ALPHA-D-RIBOSE 1-METHYLPHOSPHONATE 5-TRIPHOSPHATE DIPHOSPHATASE"/>
    <property type="match status" value="1"/>
</dbReference>
<dbReference type="InterPro" id="IPR011059">
    <property type="entry name" value="Metal-dep_hydrolase_composite"/>
</dbReference>
<gene>
    <name evidence="2" type="ORF">DWY25_13155</name>
</gene>
<dbReference type="InterPro" id="IPR057744">
    <property type="entry name" value="OTAase-like"/>
</dbReference>
<name>A0A412FSQ2_9FIRM</name>
<reference evidence="2 3" key="1">
    <citation type="submission" date="2018-08" db="EMBL/GenBank/DDBJ databases">
        <title>A genome reference for cultivated species of the human gut microbiota.</title>
        <authorList>
            <person name="Zou Y."/>
            <person name="Xue W."/>
            <person name="Luo G."/>
        </authorList>
    </citation>
    <scope>NUCLEOTIDE SEQUENCE [LARGE SCALE GENOMIC DNA]</scope>
    <source>
        <strain evidence="2 3">AF24-29</strain>
    </source>
</reference>
<accession>A0A412FSQ2</accession>
<dbReference type="Gene3D" id="2.30.40.10">
    <property type="entry name" value="Urease, subunit C, domain 1"/>
    <property type="match status" value="1"/>
</dbReference>
<feature type="domain" description="Amidohydrolase-related" evidence="1">
    <location>
        <begin position="53"/>
        <end position="388"/>
    </location>
</feature>
<dbReference type="GO" id="GO:0016810">
    <property type="term" value="F:hydrolase activity, acting on carbon-nitrogen (but not peptide) bonds"/>
    <property type="evidence" value="ECO:0007669"/>
    <property type="project" value="InterPro"/>
</dbReference>
<dbReference type="Proteomes" id="UP000284178">
    <property type="component" value="Unassembled WGS sequence"/>
</dbReference>
<dbReference type="Gene3D" id="3.20.20.140">
    <property type="entry name" value="Metal-dependent hydrolases"/>
    <property type="match status" value="1"/>
</dbReference>
<dbReference type="SUPFAM" id="SSF51556">
    <property type="entry name" value="Metallo-dependent hydrolases"/>
    <property type="match status" value="1"/>
</dbReference>
<dbReference type="AlphaFoldDB" id="A0A412FSQ2"/>
<keyword evidence="3" id="KW-1185">Reference proteome</keyword>